<proteinExistence type="predicted"/>
<dbReference type="AlphaFoldDB" id="A0AAJ2VWK7"/>
<dbReference type="RefSeq" id="WP_229975351.1">
    <property type="nucleotide sequence ID" value="NZ_CP087133.1"/>
</dbReference>
<keyword evidence="4" id="KW-1185">Reference proteome</keyword>
<evidence type="ECO:0000313" key="1">
    <source>
        <dbReference type="EMBL" id="MDX6180630.1"/>
    </source>
</evidence>
<evidence type="ECO:0000313" key="4">
    <source>
        <dbReference type="Proteomes" id="UP001278738"/>
    </source>
</evidence>
<name>A0AAJ2VWK7_9FLAO</name>
<dbReference type="EMBL" id="JAWXVH010000001">
    <property type="protein sequence ID" value="MDX6184230.1"/>
    <property type="molecule type" value="Genomic_DNA"/>
</dbReference>
<reference evidence="2 4" key="1">
    <citation type="submission" date="2023-11" db="EMBL/GenBank/DDBJ databases">
        <title>Unpublished Manusciprt.</title>
        <authorList>
            <person name="Saticioglu I.B."/>
            <person name="Ay H."/>
            <person name="Ajmi N."/>
            <person name="Altun S."/>
            <person name="Duman M."/>
        </authorList>
    </citation>
    <scope>NUCLEOTIDE SEQUENCE</scope>
    <source>
        <strain evidence="1 4">Fl-33</strain>
        <strain evidence="2">Fl-77</strain>
    </source>
</reference>
<protein>
    <submittedName>
        <fullName evidence="2">Uncharacterized protein</fullName>
    </submittedName>
</protein>
<evidence type="ECO:0000313" key="3">
    <source>
        <dbReference type="Proteomes" id="UP001270053"/>
    </source>
</evidence>
<evidence type="ECO:0000313" key="2">
    <source>
        <dbReference type="EMBL" id="MDX6184230.1"/>
    </source>
</evidence>
<sequence>MKNSMTTTANNFITSKYVVSVHIHQVDKKGKRKNENLEYVFDEGELLQKRRSAIEKAQEIMYSFDNDESFSSPSEAHAKKFRNFKGYSIDIYLVIEDEGEQYDYHIYGDEEILYEALEAEAKIFKKEFEITKFIKIENYEDEQVEVIEESLGFFLTYRL</sequence>
<dbReference type="EMBL" id="JAWXVG010000001">
    <property type="protein sequence ID" value="MDX6180630.1"/>
    <property type="molecule type" value="Genomic_DNA"/>
</dbReference>
<comment type="caution">
    <text evidence="2">The sequence shown here is derived from an EMBL/GenBank/DDBJ whole genome shotgun (WGS) entry which is preliminary data.</text>
</comment>
<dbReference type="Proteomes" id="UP001278738">
    <property type="component" value="Unassembled WGS sequence"/>
</dbReference>
<organism evidence="2 3">
    <name type="scientific">Flavobacterium flavipigmentatum</name>
    <dbReference type="NCBI Taxonomy" id="2893884"/>
    <lineage>
        <taxon>Bacteria</taxon>
        <taxon>Pseudomonadati</taxon>
        <taxon>Bacteroidota</taxon>
        <taxon>Flavobacteriia</taxon>
        <taxon>Flavobacteriales</taxon>
        <taxon>Flavobacteriaceae</taxon>
        <taxon>Flavobacterium</taxon>
    </lineage>
</organism>
<accession>A0AAJ2VWK7</accession>
<gene>
    <name evidence="1" type="ORF">SGQ18_00590</name>
    <name evidence="2" type="ORF">SGQ44_00590</name>
</gene>
<dbReference type="Proteomes" id="UP001270053">
    <property type="component" value="Unassembled WGS sequence"/>
</dbReference>